<dbReference type="Gene3D" id="1.10.520.10">
    <property type="match status" value="1"/>
</dbReference>
<feature type="binding site" evidence="15">
    <location>
        <position position="193"/>
    </location>
    <ligand>
        <name>Ca(2+)</name>
        <dbReference type="ChEBI" id="CHEBI:29108"/>
        <label>2</label>
    </ligand>
</feature>
<dbReference type="OrthoDB" id="2113341at2759"/>
<feature type="binding site" evidence="15">
    <location>
        <position position="69"/>
    </location>
    <ligand>
        <name>Ca(2+)</name>
        <dbReference type="ChEBI" id="CHEBI:29108"/>
        <label>1</label>
    </ligand>
</feature>
<keyword evidence="6 15" id="KW-0106">Calcium</keyword>
<accession>A0A9Q0C5X5</accession>
<feature type="domain" description="Plant heme peroxidase family profile" evidence="19">
    <location>
        <begin position="24"/>
        <end position="326"/>
    </location>
</feature>
<evidence type="ECO:0000256" key="13">
    <source>
        <dbReference type="PIRSR" id="PIRSR600823-1"/>
    </source>
</evidence>
<keyword evidence="7 18" id="KW-0560">Oxidoreductase</keyword>
<dbReference type="InterPro" id="IPR033905">
    <property type="entry name" value="Secretory_peroxidase"/>
</dbReference>
<comment type="similarity">
    <text evidence="18">Belongs to the peroxidase family. Classical plant (class III) peroxidase subfamily.</text>
</comment>
<evidence type="ECO:0000256" key="16">
    <source>
        <dbReference type="PIRSR" id="PIRSR600823-4"/>
    </source>
</evidence>
<feature type="binding site" evidence="15">
    <location>
        <position position="73"/>
    </location>
    <ligand>
        <name>Ca(2+)</name>
        <dbReference type="ChEBI" id="CHEBI:29108"/>
        <label>1</label>
    </ligand>
</feature>
<dbReference type="GO" id="GO:0020037">
    <property type="term" value="F:heme binding"/>
    <property type="evidence" value="ECO:0007669"/>
    <property type="project" value="UniProtKB-UniRule"/>
</dbReference>
<dbReference type="PANTHER" id="PTHR31235">
    <property type="entry name" value="PEROXIDASE 25-RELATED"/>
    <property type="match status" value="1"/>
</dbReference>
<dbReference type="PROSITE" id="PS51257">
    <property type="entry name" value="PROKAR_LIPOPROTEIN"/>
    <property type="match status" value="1"/>
</dbReference>
<evidence type="ECO:0000313" key="20">
    <source>
        <dbReference type="EMBL" id="KAJ1687769.1"/>
    </source>
</evidence>
<dbReference type="EMBL" id="JAMQYH010000005">
    <property type="protein sequence ID" value="KAJ1687769.1"/>
    <property type="molecule type" value="Genomic_DNA"/>
</dbReference>
<evidence type="ECO:0000256" key="2">
    <source>
        <dbReference type="ARBA" id="ARBA00006873"/>
    </source>
</evidence>
<feature type="site" description="Transition state stabilizer" evidence="16">
    <location>
        <position position="61"/>
    </location>
</feature>
<feature type="disulfide bond" evidence="17">
    <location>
        <begin position="34"/>
        <end position="113"/>
    </location>
</feature>
<feature type="binding site" evidence="15">
    <location>
        <position position="71"/>
    </location>
    <ligand>
        <name>Ca(2+)</name>
        <dbReference type="ChEBI" id="CHEBI:29108"/>
        <label>1</label>
    </ligand>
</feature>
<evidence type="ECO:0000256" key="10">
    <source>
        <dbReference type="ARBA" id="ARBA00023180"/>
    </source>
</evidence>
<evidence type="ECO:0000313" key="21">
    <source>
        <dbReference type="Proteomes" id="UP001151287"/>
    </source>
</evidence>
<keyword evidence="21" id="KW-1185">Reference proteome</keyword>
<sequence length="327" mass="35637">MRSCFVIIALVWCVLFLGCNVEAQLKVGFYKKSCPQVEQIVAKVIAQKMPSNPELAARLIRLFFHDCFVRGCDASLLIDSTASNTAEKDSPPNLTVAGYEVIDEIKAAVEAACPGIVSCADIVALAARDSVSFPFNKPLWEVPTGRRDGTISLASEARTNIPAPSFTYSRLVSSFASKSLSVQDLVVLSGAHTIGIAHCNSFSTRLFNFTGQNNVNDFDPSLDLTYLRSLQQICQNLANNVTSVPMDPTTSTTFDSHYYSNLKLHKGLFTSDAALLTDSRASNLVDKLVDEGNFLDAFKNSIKRMGAIEVLMGTDGEIRKNCRVINS</sequence>
<comment type="cofactor">
    <cofactor evidence="15 18">
        <name>Ca(2+)</name>
        <dbReference type="ChEBI" id="CHEBI:29108"/>
    </cofactor>
    <text evidence="15 18">Binds 2 calcium ions per subunit.</text>
</comment>
<feature type="binding site" evidence="15">
    <location>
        <position position="255"/>
    </location>
    <ligand>
        <name>Ca(2+)</name>
        <dbReference type="ChEBI" id="CHEBI:29108"/>
        <label>2</label>
    </ligand>
</feature>
<feature type="disulfide bond" evidence="17">
    <location>
        <begin position="67"/>
        <end position="72"/>
    </location>
</feature>
<keyword evidence="5 15" id="KW-0479">Metal-binding</keyword>
<feature type="binding site" evidence="15">
    <location>
        <position position="87"/>
    </location>
    <ligand>
        <name>Ca(2+)</name>
        <dbReference type="ChEBI" id="CHEBI:29108"/>
        <label>1</label>
    </ligand>
</feature>
<feature type="disulfide bond" evidence="17">
    <location>
        <begin position="199"/>
        <end position="234"/>
    </location>
</feature>
<gene>
    <name evidence="20" type="ORF">LUZ63_019159</name>
</gene>
<reference evidence="20" key="1">
    <citation type="journal article" date="2022" name="Cell">
        <title>Repeat-based holocentromeres influence genome architecture and karyotype evolution.</title>
        <authorList>
            <person name="Hofstatter P.G."/>
            <person name="Thangavel G."/>
            <person name="Lux T."/>
            <person name="Neumann P."/>
            <person name="Vondrak T."/>
            <person name="Novak P."/>
            <person name="Zhang M."/>
            <person name="Costa L."/>
            <person name="Castellani M."/>
            <person name="Scott A."/>
            <person name="Toegelov H."/>
            <person name="Fuchs J."/>
            <person name="Mata-Sucre Y."/>
            <person name="Dias Y."/>
            <person name="Vanzela A.L.L."/>
            <person name="Huettel B."/>
            <person name="Almeida C.C.S."/>
            <person name="Simkova H."/>
            <person name="Souza G."/>
            <person name="Pedrosa-Harand A."/>
            <person name="Macas J."/>
            <person name="Mayer K.F.X."/>
            <person name="Houben A."/>
            <person name="Marques A."/>
        </authorList>
    </citation>
    <scope>NUCLEOTIDE SEQUENCE</scope>
    <source>
        <strain evidence="20">RhyBre1mFocal</strain>
    </source>
</reference>
<evidence type="ECO:0000256" key="12">
    <source>
        <dbReference type="ARBA" id="ARBA00023324"/>
    </source>
</evidence>
<evidence type="ECO:0000256" key="8">
    <source>
        <dbReference type="ARBA" id="ARBA00023004"/>
    </source>
</evidence>
<evidence type="ECO:0000256" key="7">
    <source>
        <dbReference type="ARBA" id="ARBA00023002"/>
    </source>
</evidence>
<evidence type="ECO:0000256" key="15">
    <source>
        <dbReference type="PIRSR" id="PIRSR600823-3"/>
    </source>
</evidence>
<dbReference type="FunFam" id="1.10.420.10:FF:000001">
    <property type="entry name" value="Peroxidase"/>
    <property type="match status" value="1"/>
</dbReference>
<dbReference type="CDD" id="cd00693">
    <property type="entry name" value="secretory_peroxidase"/>
    <property type="match status" value="1"/>
</dbReference>
<comment type="similarity">
    <text evidence="2">Belongs to the peroxidase family. Ascorbate peroxidase subfamily.</text>
</comment>
<keyword evidence="18" id="KW-0732">Signal</keyword>
<evidence type="ECO:0000256" key="5">
    <source>
        <dbReference type="ARBA" id="ARBA00022723"/>
    </source>
</evidence>
<keyword evidence="12 18" id="KW-0376">Hydrogen peroxide</keyword>
<dbReference type="InterPro" id="IPR002016">
    <property type="entry name" value="Haem_peroxidase"/>
</dbReference>
<organism evidence="20 21">
    <name type="scientific">Rhynchospora breviuscula</name>
    <dbReference type="NCBI Taxonomy" id="2022672"/>
    <lineage>
        <taxon>Eukaryota</taxon>
        <taxon>Viridiplantae</taxon>
        <taxon>Streptophyta</taxon>
        <taxon>Embryophyta</taxon>
        <taxon>Tracheophyta</taxon>
        <taxon>Spermatophyta</taxon>
        <taxon>Magnoliopsida</taxon>
        <taxon>Liliopsida</taxon>
        <taxon>Poales</taxon>
        <taxon>Cyperaceae</taxon>
        <taxon>Cyperoideae</taxon>
        <taxon>Rhynchosporeae</taxon>
        <taxon>Rhynchospora</taxon>
    </lineage>
</organism>
<dbReference type="InterPro" id="IPR000823">
    <property type="entry name" value="Peroxidase_pln"/>
</dbReference>
<keyword evidence="11" id="KW-0873">Pyrrolidone carboxylic acid</keyword>
<keyword evidence="18" id="KW-0964">Secreted</keyword>
<dbReference type="AlphaFoldDB" id="A0A9Q0C5X5"/>
<dbReference type="GO" id="GO:0006979">
    <property type="term" value="P:response to oxidative stress"/>
    <property type="evidence" value="ECO:0007669"/>
    <property type="project" value="UniProtKB-UniRule"/>
</dbReference>
<protein>
    <recommendedName>
        <fullName evidence="18">Peroxidase</fullName>
        <ecNumber evidence="18">1.11.1.7</ecNumber>
    </recommendedName>
</protein>
<feature type="binding site" description="axial binding residue" evidence="15">
    <location>
        <position position="192"/>
    </location>
    <ligand>
        <name>heme b</name>
        <dbReference type="ChEBI" id="CHEBI:60344"/>
    </ligand>
    <ligandPart>
        <name>Fe</name>
        <dbReference type="ChEBI" id="CHEBI:18248"/>
    </ligandPart>
</feature>
<keyword evidence="3 18" id="KW-0575">Peroxidase</keyword>
<keyword evidence="4 18" id="KW-0349">Heme</keyword>
<dbReference type="PRINTS" id="PR00458">
    <property type="entry name" value="PEROXIDASE"/>
</dbReference>
<dbReference type="InterPro" id="IPR019793">
    <property type="entry name" value="Peroxidases_heam-ligand_BS"/>
</dbReference>
<comment type="cofactor">
    <cofactor evidence="15 18">
        <name>heme b</name>
        <dbReference type="ChEBI" id="CHEBI:60344"/>
    </cofactor>
    <text evidence="15 18">Binds 1 heme b (iron(II)-protoporphyrin IX) group per subunit.</text>
</comment>
<dbReference type="PRINTS" id="PR00461">
    <property type="entry name" value="PLPEROXIDASE"/>
</dbReference>
<comment type="caution">
    <text evidence="20">The sequence shown here is derived from an EMBL/GenBank/DDBJ whole genome shotgun (WGS) entry which is preliminary data.</text>
</comment>
<dbReference type="GO" id="GO:0140825">
    <property type="term" value="F:lactoperoxidase activity"/>
    <property type="evidence" value="ECO:0007669"/>
    <property type="project" value="UniProtKB-EC"/>
</dbReference>
<dbReference type="InterPro" id="IPR010255">
    <property type="entry name" value="Haem_peroxidase_sf"/>
</dbReference>
<feature type="binding site" evidence="14">
    <location>
        <position position="162"/>
    </location>
    <ligand>
        <name>substrate</name>
    </ligand>
</feature>
<dbReference type="GO" id="GO:0005576">
    <property type="term" value="C:extracellular region"/>
    <property type="evidence" value="ECO:0007669"/>
    <property type="project" value="UniProtKB-SubCell"/>
</dbReference>
<dbReference type="Pfam" id="PF00141">
    <property type="entry name" value="peroxidase"/>
    <property type="match status" value="1"/>
</dbReference>
<evidence type="ECO:0000256" key="11">
    <source>
        <dbReference type="ARBA" id="ARBA00023283"/>
    </source>
</evidence>
<feature type="disulfide bond" evidence="17">
    <location>
        <begin position="119"/>
        <end position="322"/>
    </location>
</feature>
<evidence type="ECO:0000256" key="18">
    <source>
        <dbReference type="RuleBase" id="RU362060"/>
    </source>
</evidence>
<evidence type="ECO:0000256" key="9">
    <source>
        <dbReference type="ARBA" id="ARBA00023157"/>
    </source>
</evidence>
<evidence type="ECO:0000256" key="1">
    <source>
        <dbReference type="ARBA" id="ARBA00000189"/>
    </source>
</evidence>
<keyword evidence="8 15" id="KW-0408">Iron</keyword>
<name>A0A9Q0C5X5_9POAL</name>
<feature type="binding site" evidence="15">
    <location>
        <position position="247"/>
    </location>
    <ligand>
        <name>Ca(2+)</name>
        <dbReference type="ChEBI" id="CHEBI:29108"/>
        <label>2</label>
    </ligand>
</feature>
<keyword evidence="10" id="KW-0325">Glycoprotein</keyword>
<evidence type="ECO:0000259" key="19">
    <source>
        <dbReference type="PROSITE" id="PS50873"/>
    </source>
</evidence>
<feature type="binding site" evidence="15">
    <location>
        <position position="250"/>
    </location>
    <ligand>
        <name>Ca(2+)</name>
        <dbReference type="ChEBI" id="CHEBI:29108"/>
        <label>2</label>
    </ligand>
</feature>
<comment type="subcellular location">
    <subcellularLocation>
        <location evidence="18">Secreted</location>
    </subcellularLocation>
</comment>
<proteinExistence type="inferred from homology"/>
<comment type="catalytic activity">
    <reaction evidence="1 18">
        <text>2 a phenolic donor + H2O2 = 2 a phenolic radical donor + 2 H2O</text>
        <dbReference type="Rhea" id="RHEA:56136"/>
        <dbReference type="ChEBI" id="CHEBI:15377"/>
        <dbReference type="ChEBI" id="CHEBI:16240"/>
        <dbReference type="ChEBI" id="CHEBI:139520"/>
        <dbReference type="ChEBI" id="CHEBI:139521"/>
        <dbReference type="EC" id="1.11.1.7"/>
    </reaction>
</comment>
<dbReference type="PROSITE" id="PS00435">
    <property type="entry name" value="PEROXIDASE_1"/>
    <property type="match status" value="1"/>
</dbReference>
<dbReference type="Proteomes" id="UP001151287">
    <property type="component" value="Unassembled WGS sequence"/>
</dbReference>
<feature type="binding site" evidence="15">
    <location>
        <position position="66"/>
    </location>
    <ligand>
        <name>Ca(2+)</name>
        <dbReference type="ChEBI" id="CHEBI:29108"/>
        <label>1</label>
    </ligand>
</feature>
<dbReference type="PROSITE" id="PS00436">
    <property type="entry name" value="PEROXIDASE_2"/>
    <property type="match status" value="1"/>
</dbReference>
<evidence type="ECO:0000256" key="14">
    <source>
        <dbReference type="PIRSR" id="PIRSR600823-2"/>
    </source>
</evidence>
<keyword evidence="9 17" id="KW-1015">Disulfide bond</keyword>
<evidence type="ECO:0000256" key="4">
    <source>
        <dbReference type="ARBA" id="ARBA00022617"/>
    </source>
</evidence>
<dbReference type="InterPro" id="IPR019794">
    <property type="entry name" value="Peroxidases_AS"/>
</dbReference>
<feature type="active site" description="Proton acceptor" evidence="13">
    <location>
        <position position="65"/>
    </location>
</feature>
<feature type="chain" id="PRO_5040539167" description="Peroxidase" evidence="18">
    <location>
        <begin position="24"/>
        <end position="327"/>
    </location>
</feature>
<comment type="function">
    <text evidence="18">Removal of H(2)O(2), oxidation of toxic reductants, biosynthesis and degradation of lignin, suberization, auxin catabolism, response to environmental stresses such as wounding, pathogen attack and oxidative stress.</text>
</comment>
<dbReference type="SUPFAM" id="SSF48113">
    <property type="entry name" value="Heme-dependent peroxidases"/>
    <property type="match status" value="1"/>
</dbReference>
<evidence type="ECO:0000256" key="3">
    <source>
        <dbReference type="ARBA" id="ARBA00022559"/>
    </source>
</evidence>
<evidence type="ECO:0000256" key="6">
    <source>
        <dbReference type="ARBA" id="ARBA00022837"/>
    </source>
</evidence>
<dbReference type="Gene3D" id="1.10.420.10">
    <property type="entry name" value="Peroxidase, domain 2"/>
    <property type="match status" value="1"/>
</dbReference>
<dbReference type="GO" id="GO:0046872">
    <property type="term" value="F:metal ion binding"/>
    <property type="evidence" value="ECO:0007669"/>
    <property type="project" value="UniProtKB-UniRule"/>
</dbReference>
<dbReference type="PROSITE" id="PS50873">
    <property type="entry name" value="PEROXIDASE_4"/>
    <property type="match status" value="1"/>
</dbReference>
<feature type="binding site" evidence="15">
    <location>
        <position position="75"/>
    </location>
    <ligand>
        <name>Ca(2+)</name>
        <dbReference type="ChEBI" id="CHEBI:29108"/>
        <label>1</label>
    </ligand>
</feature>
<evidence type="ECO:0000256" key="17">
    <source>
        <dbReference type="PIRSR" id="PIRSR600823-5"/>
    </source>
</evidence>
<dbReference type="FunFam" id="1.10.520.10:FF:000001">
    <property type="entry name" value="Peroxidase"/>
    <property type="match status" value="1"/>
</dbReference>
<feature type="signal peptide" evidence="18">
    <location>
        <begin position="1"/>
        <end position="23"/>
    </location>
</feature>
<dbReference type="GO" id="GO:0042744">
    <property type="term" value="P:hydrogen peroxide catabolic process"/>
    <property type="evidence" value="ECO:0007669"/>
    <property type="project" value="UniProtKB-KW"/>
</dbReference>
<dbReference type="EC" id="1.11.1.7" evidence="18"/>